<protein>
    <submittedName>
        <fullName evidence="1">Small peptidoglycan-associated lipoprotein</fullName>
    </submittedName>
</protein>
<keyword evidence="2" id="KW-1185">Reference proteome</keyword>
<comment type="caution">
    <text evidence="1">The sequence shown here is derived from an EMBL/GenBank/DDBJ whole genome shotgun (WGS) entry which is preliminary data.</text>
</comment>
<reference evidence="1 2" key="1">
    <citation type="submission" date="2024-08" db="EMBL/GenBank/DDBJ databases">
        <title>Two novel Cytobacillus novel species.</title>
        <authorList>
            <person name="Liu G."/>
        </authorList>
    </citation>
    <scope>NUCLEOTIDE SEQUENCE [LARGE SCALE GENOMIC DNA]</scope>
    <source>
        <strain evidence="1 2">FJAT-54145</strain>
    </source>
</reference>
<name>A0ABW6KHN1_9BACI</name>
<gene>
    <name evidence="1" type="ORF">ACFYKX_24365</name>
</gene>
<organism evidence="1 2">
    <name type="scientific">Cytobacillus spartinae</name>
    <dbReference type="NCBI Taxonomy" id="3299023"/>
    <lineage>
        <taxon>Bacteria</taxon>
        <taxon>Bacillati</taxon>
        <taxon>Bacillota</taxon>
        <taxon>Bacilli</taxon>
        <taxon>Bacillales</taxon>
        <taxon>Bacillaceae</taxon>
        <taxon>Cytobacillus</taxon>
    </lineage>
</organism>
<dbReference type="EMBL" id="JBIACK010000018">
    <property type="protein sequence ID" value="MFE8703707.1"/>
    <property type="molecule type" value="Genomic_DNA"/>
</dbReference>
<keyword evidence="1" id="KW-0449">Lipoprotein</keyword>
<evidence type="ECO:0000313" key="2">
    <source>
        <dbReference type="Proteomes" id="UP001601059"/>
    </source>
</evidence>
<dbReference type="Proteomes" id="UP001601059">
    <property type="component" value="Unassembled WGS sequence"/>
</dbReference>
<dbReference type="PROSITE" id="PS51257">
    <property type="entry name" value="PROKAR_LIPOPROTEIN"/>
    <property type="match status" value="1"/>
</dbReference>
<dbReference type="RefSeq" id="WP_389364466.1">
    <property type="nucleotide sequence ID" value="NZ_JBIACK010000018.1"/>
</dbReference>
<proteinExistence type="predicted"/>
<evidence type="ECO:0000313" key="1">
    <source>
        <dbReference type="EMBL" id="MFE8703707.1"/>
    </source>
</evidence>
<sequence length="128" mass="14585">MRRIPLILIVSLLVITTSCKSKGSELGGELNIDDSIKQVIFFSDETEYQYEASYYDAIIELKKEFPEEMKNMKILPPTEAKRYYSTFKVKECPAIFVLYNEQIVAQVHGESSKEQIIQPIAKALSTGL</sequence>
<accession>A0ABW6KHN1</accession>